<gene>
    <name evidence="1" type="primary">LOC107771397</name>
</gene>
<evidence type="ECO:0000313" key="1">
    <source>
        <dbReference type="RefSeq" id="XP_016446237.1"/>
    </source>
</evidence>
<dbReference type="KEGG" id="nta:107771397"/>
<dbReference type="STRING" id="4097.A0A1S3Y2M8"/>
<name>A0A1S3Y2M8_TOBAC</name>
<proteinExistence type="predicted"/>
<dbReference type="AlphaFoldDB" id="A0A1S3Y2M8"/>
<sequence>MGAPLRILRVKNSFSPFCSLWFALRAIEVFSYNFCFNQQYEYGANSTSGESESLSGRIDPKTFGDRVYRCKPPEKIQKKERERPLVSEPTEKRRRIHEESVLILETEEGGGVYQPKTKETRAAYEAMLSIIQHLLCGGQPSTL</sequence>
<dbReference type="RefSeq" id="XP_016446237.1">
    <property type="nucleotide sequence ID" value="XM_016590751.1"/>
</dbReference>
<reference evidence="1" key="1">
    <citation type="submission" date="2025-08" db="UniProtKB">
        <authorList>
            <consortium name="RefSeq"/>
        </authorList>
    </citation>
    <scope>IDENTIFICATION</scope>
</reference>
<accession>A0A1S3Y2M8</accession>
<organism evidence="1">
    <name type="scientific">Nicotiana tabacum</name>
    <name type="common">Common tobacco</name>
    <dbReference type="NCBI Taxonomy" id="4097"/>
    <lineage>
        <taxon>Eukaryota</taxon>
        <taxon>Viridiplantae</taxon>
        <taxon>Streptophyta</taxon>
        <taxon>Embryophyta</taxon>
        <taxon>Tracheophyta</taxon>
        <taxon>Spermatophyta</taxon>
        <taxon>Magnoliopsida</taxon>
        <taxon>eudicotyledons</taxon>
        <taxon>Gunneridae</taxon>
        <taxon>Pentapetalae</taxon>
        <taxon>asterids</taxon>
        <taxon>lamiids</taxon>
        <taxon>Solanales</taxon>
        <taxon>Solanaceae</taxon>
        <taxon>Nicotianoideae</taxon>
        <taxon>Nicotianeae</taxon>
        <taxon>Nicotiana</taxon>
    </lineage>
</organism>
<dbReference type="OrthoDB" id="1748240at2759"/>
<dbReference type="PaxDb" id="4097-A0A1S3Y2M8"/>
<protein>
    <submittedName>
        <fullName evidence="1">DExH-box ATP-dependent RNA helicase DExH12-like</fullName>
    </submittedName>
</protein>